<dbReference type="Reactome" id="R-CEL-2559586">
    <property type="pathway name" value="DNA Damage/Telomere Stress Induced Senescence"/>
</dbReference>
<dbReference type="FunCoup" id="A0A131MD44">
    <property type="interactions" value="9"/>
</dbReference>
<dbReference type="SMR" id="A0A131MD44"/>
<evidence type="ECO:0000313" key="2">
    <source>
        <dbReference type="Proteomes" id="UP000001940"/>
    </source>
</evidence>
<name>A0A131MD44_CAEEL</name>
<organism evidence="1 2">
    <name type="scientific">Caenorhabditis elegans</name>
    <dbReference type="NCBI Taxonomy" id="6239"/>
    <lineage>
        <taxon>Eukaryota</taxon>
        <taxon>Metazoa</taxon>
        <taxon>Ecdysozoa</taxon>
        <taxon>Nematoda</taxon>
        <taxon>Chromadorea</taxon>
        <taxon>Rhabditida</taxon>
        <taxon>Rhabditina</taxon>
        <taxon>Rhabditomorpha</taxon>
        <taxon>Rhabditoidea</taxon>
        <taxon>Rhabditidae</taxon>
        <taxon>Peloderinae</taxon>
        <taxon>Caenorhabditis</taxon>
    </lineage>
</organism>
<evidence type="ECO:0000313" key="1">
    <source>
        <dbReference type="EMBL" id="CZR14586.1"/>
    </source>
</evidence>
<reference evidence="1 2" key="1">
    <citation type="journal article" date="1998" name="Science">
        <title>Genome sequence of the nematode C. elegans: a platform for investigating biology.</title>
        <authorList>
            <consortium name="The C. elegans sequencing consortium"/>
            <person name="Sulson J.E."/>
            <person name="Waterston R."/>
        </authorList>
    </citation>
    <scope>NUCLEOTIDE SEQUENCE [LARGE SCALE GENOMIC DNA]</scope>
    <source>
        <strain evidence="1 2">Bristol N2</strain>
    </source>
</reference>
<accession>A0A131MD44</accession>
<dbReference type="PaxDb" id="6239-ZK678.3"/>
<dbReference type="GeneID" id="188821"/>
<dbReference type="OrthoDB" id="5590282at2759"/>
<keyword evidence="2" id="KW-1185">Reference proteome</keyword>
<dbReference type="Proteomes" id="UP000001940">
    <property type="component" value="Chromosome V"/>
</dbReference>
<dbReference type="InParanoid" id="A0A131MD44"/>
<dbReference type="CTD" id="188821"/>
<dbReference type="Reactome" id="R-CEL-187577">
    <property type="pathway name" value="SCF(Skp2)-mediated degradation of p27/p21"/>
</dbReference>
<dbReference type="GO" id="GO:0000082">
    <property type="term" value="P:G1/S transition of mitotic cell cycle"/>
    <property type="evidence" value="ECO:0000318"/>
    <property type="project" value="GO_Central"/>
</dbReference>
<dbReference type="Reactome" id="R-CEL-5689880">
    <property type="pathway name" value="Ub-specific processing proteases"/>
</dbReference>
<dbReference type="Reactome" id="R-CEL-69273">
    <property type="pathway name" value="Cyclin A/B1/B2 associated events during G2/M transition"/>
</dbReference>
<dbReference type="Reactome" id="R-CEL-1538133">
    <property type="pathway name" value="G0 and Early G1"/>
</dbReference>
<dbReference type="GO" id="GO:0005737">
    <property type="term" value="C:cytoplasm"/>
    <property type="evidence" value="ECO:0000318"/>
    <property type="project" value="GO_Central"/>
</dbReference>
<dbReference type="KEGG" id="cel:CELE_T24A6.1"/>
<dbReference type="ExpressionAtlas" id="A0A131MD44">
    <property type="expression patterns" value="baseline and differential"/>
</dbReference>
<dbReference type="EMBL" id="BX284605">
    <property type="protein sequence ID" value="CZR14586.1"/>
    <property type="molecule type" value="Genomic_DNA"/>
</dbReference>
<dbReference type="AGR" id="WB:WBGene00020744"/>
<proteinExistence type="predicted"/>
<protein>
    <submittedName>
        <fullName evidence="1">GNAT family N-acetyltransferase</fullName>
    </submittedName>
</protein>
<dbReference type="Reactome" id="R-CEL-6804116">
    <property type="pathway name" value="TP53 Regulates Transcription of Genes Involved in G1 Cell Cycle Arrest"/>
</dbReference>
<sequence length="91" mass="10538">MRFKLVGMTSMMIKKIRENLPNNPTVPDILLMERFLIGKFEFVVAKPTPSWLGSCFAKRINLTKKMRNDVKLLELSPIDAHFLRYRPSDAA</sequence>
<dbReference type="Reactome" id="R-CEL-69563">
    <property type="pathway name" value="p53-Dependent G1 DNA Damage Response"/>
</dbReference>
<dbReference type="Reactome" id="R-CEL-68949">
    <property type="pathway name" value="Orc1 removal from chromatin"/>
</dbReference>
<dbReference type="RefSeq" id="NP_001309661.1">
    <property type="nucleotide sequence ID" value="NM_001322534.1"/>
</dbReference>
<dbReference type="GO" id="GO:0005815">
    <property type="term" value="C:microtubule organizing center"/>
    <property type="evidence" value="ECO:0000318"/>
    <property type="project" value="GO_Central"/>
</dbReference>
<dbReference type="Reactome" id="R-CEL-69656">
    <property type="pathway name" value="Cyclin A:Cdk2-associated events at S phase entry"/>
</dbReference>
<dbReference type="STRING" id="6239.T24A6.1a.1"/>
<dbReference type="GO" id="GO:0097124">
    <property type="term" value="C:cyclin A2-CDK2 complex"/>
    <property type="evidence" value="ECO:0000318"/>
    <property type="project" value="GO_Central"/>
</dbReference>
<dbReference type="Reactome" id="R-CEL-69017">
    <property type="pathway name" value="CDK-mediated phosphorylation and removal of Cdc6"/>
</dbReference>
<dbReference type="GO" id="GO:0016538">
    <property type="term" value="F:cyclin-dependent protein serine/threonine kinase regulator activity"/>
    <property type="evidence" value="ECO:0000318"/>
    <property type="project" value="GO_Central"/>
</dbReference>
<gene>
    <name evidence="1" type="ORF">CELE_T24A6.1</name>
    <name evidence="1 3" type="ORF">T24A6.1</name>
</gene>
<dbReference type="GO" id="GO:0005634">
    <property type="term" value="C:nucleus"/>
    <property type="evidence" value="ECO:0000318"/>
    <property type="project" value="GO_Central"/>
</dbReference>
<evidence type="ECO:0000313" key="3">
    <source>
        <dbReference type="WormBase" id="T24A6.1a"/>
    </source>
</evidence>
<dbReference type="Bgee" id="WBGene00020744">
    <property type="expression patterns" value="Expressed in adult organism and 3 other cell types or tissues"/>
</dbReference>
<dbReference type="WormBase" id="T24A6.1a">
    <property type="protein sequence ID" value="CE51441"/>
    <property type="gene ID" value="WBGene00020744"/>
</dbReference>
<dbReference type="AlphaFoldDB" id="A0A131MD44"/>